<keyword evidence="2 6" id="KW-0808">Transferase</keyword>
<comment type="caution">
    <text evidence="6">Lacks conserved residue(s) required for the propagation of feature annotation.</text>
</comment>
<dbReference type="GO" id="GO:0008776">
    <property type="term" value="F:acetate kinase activity"/>
    <property type="evidence" value="ECO:0007669"/>
    <property type="project" value="UniProtKB-UniRule"/>
</dbReference>
<dbReference type="UniPathway" id="UPA00340">
    <property type="reaction ID" value="UER00458"/>
</dbReference>
<evidence type="ECO:0000256" key="1">
    <source>
        <dbReference type="ARBA" id="ARBA00008748"/>
    </source>
</evidence>
<feature type="site" description="Transition state stabilizer" evidence="6">
    <location>
        <position position="238"/>
    </location>
</feature>
<name>A0A852VLJ5_9BACT</name>
<evidence type="ECO:0000256" key="5">
    <source>
        <dbReference type="ARBA" id="ARBA00022840"/>
    </source>
</evidence>
<dbReference type="PROSITE" id="PS01075">
    <property type="entry name" value="ACETATE_KINASE_1"/>
    <property type="match status" value="1"/>
</dbReference>
<keyword evidence="3 6" id="KW-0547">Nucleotide-binding</keyword>
<feature type="binding site" evidence="6">
    <location>
        <position position="90"/>
    </location>
    <ligand>
        <name>substrate</name>
    </ligand>
</feature>
<dbReference type="AlphaFoldDB" id="A0A852VLJ5"/>
<evidence type="ECO:0000256" key="7">
    <source>
        <dbReference type="RuleBase" id="RU003835"/>
    </source>
</evidence>
<protein>
    <recommendedName>
        <fullName evidence="6">Acetate kinase</fullName>
        <ecNumber evidence="6">2.7.2.1</ecNumber>
    </recommendedName>
    <alternativeName>
        <fullName evidence="6">Acetokinase</fullName>
    </alternativeName>
</protein>
<evidence type="ECO:0000256" key="4">
    <source>
        <dbReference type="ARBA" id="ARBA00022777"/>
    </source>
</evidence>
<comment type="subcellular location">
    <subcellularLocation>
        <location evidence="6">Cytoplasm</location>
    </subcellularLocation>
</comment>
<dbReference type="Gene3D" id="3.30.420.40">
    <property type="match status" value="2"/>
</dbReference>
<keyword evidence="6" id="KW-0479">Metal-binding</keyword>
<keyword evidence="5 6" id="KW-0067">ATP-binding</keyword>
<dbReference type="GO" id="GO:0000287">
    <property type="term" value="F:magnesium ion binding"/>
    <property type="evidence" value="ECO:0007669"/>
    <property type="project" value="UniProtKB-UniRule"/>
</dbReference>
<comment type="similarity">
    <text evidence="1 6 7">Belongs to the acetokinase family.</text>
</comment>
<dbReference type="GO" id="GO:0005524">
    <property type="term" value="F:ATP binding"/>
    <property type="evidence" value="ECO:0007669"/>
    <property type="project" value="UniProtKB-KW"/>
</dbReference>
<keyword evidence="6" id="KW-0963">Cytoplasm</keyword>
<dbReference type="Proteomes" id="UP000564385">
    <property type="component" value="Unassembled WGS sequence"/>
</dbReference>
<feature type="site" description="Transition state stabilizer" evidence="6">
    <location>
        <position position="178"/>
    </location>
</feature>
<dbReference type="PIRSF" id="PIRSF000722">
    <property type="entry name" value="Acetate_prop_kin"/>
    <property type="match status" value="1"/>
</dbReference>
<dbReference type="EMBL" id="JACCCU010000002">
    <property type="protein sequence ID" value="NYF90975.1"/>
    <property type="molecule type" value="Genomic_DNA"/>
</dbReference>
<keyword evidence="6" id="KW-0460">Magnesium</keyword>
<dbReference type="PANTHER" id="PTHR21060:SF15">
    <property type="entry name" value="ACETATE KINASE-RELATED"/>
    <property type="match status" value="1"/>
</dbReference>
<evidence type="ECO:0000313" key="9">
    <source>
        <dbReference type="Proteomes" id="UP000564385"/>
    </source>
</evidence>
<dbReference type="InterPro" id="IPR004372">
    <property type="entry name" value="Ac/propionate_kinase"/>
</dbReference>
<comment type="subunit">
    <text evidence="6">Homodimer.</text>
</comment>
<dbReference type="Pfam" id="PF00871">
    <property type="entry name" value="Acetate_kinase"/>
    <property type="match status" value="1"/>
</dbReference>
<comment type="caution">
    <text evidence="8">The sequence shown here is derived from an EMBL/GenBank/DDBJ whole genome shotgun (WGS) entry which is preliminary data.</text>
</comment>
<evidence type="ECO:0000256" key="2">
    <source>
        <dbReference type="ARBA" id="ARBA00022679"/>
    </source>
</evidence>
<keyword evidence="4 6" id="KW-0418">Kinase</keyword>
<reference evidence="8 9" key="1">
    <citation type="submission" date="2020-07" db="EMBL/GenBank/DDBJ databases">
        <title>Genomic Encyclopedia of Type Strains, Phase IV (KMG-V): Genome sequencing to study the core and pangenomes of soil and plant-associated prokaryotes.</title>
        <authorList>
            <person name="Whitman W."/>
        </authorList>
    </citation>
    <scope>NUCLEOTIDE SEQUENCE [LARGE SCALE GENOMIC DNA]</scope>
    <source>
        <strain evidence="8 9">M8UP22</strain>
    </source>
</reference>
<dbReference type="NCBIfam" id="TIGR00016">
    <property type="entry name" value="ackA"/>
    <property type="match status" value="1"/>
</dbReference>
<proteinExistence type="inferred from homology"/>
<comment type="catalytic activity">
    <reaction evidence="6">
        <text>acetate + ATP = acetyl phosphate + ADP</text>
        <dbReference type="Rhea" id="RHEA:11352"/>
        <dbReference type="ChEBI" id="CHEBI:22191"/>
        <dbReference type="ChEBI" id="CHEBI:30089"/>
        <dbReference type="ChEBI" id="CHEBI:30616"/>
        <dbReference type="ChEBI" id="CHEBI:456216"/>
        <dbReference type="EC" id="2.7.2.1"/>
    </reaction>
</comment>
<feature type="binding site" evidence="6">
    <location>
        <begin position="329"/>
        <end position="333"/>
    </location>
    <ligand>
        <name>ATP</name>
        <dbReference type="ChEBI" id="CHEBI:30616"/>
    </ligand>
</feature>
<comment type="cofactor">
    <cofactor evidence="6">
        <name>Mg(2+)</name>
        <dbReference type="ChEBI" id="CHEBI:18420"/>
    </cofactor>
    <cofactor evidence="6">
        <name>Mn(2+)</name>
        <dbReference type="ChEBI" id="CHEBI:29035"/>
    </cofactor>
    <text evidence="6">Mg(2+). Can also accept Mn(2+).</text>
</comment>
<dbReference type="InterPro" id="IPR023865">
    <property type="entry name" value="Aliphatic_acid_kinase_CS"/>
</dbReference>
<evidence type="ECO:0000256" key="6">
    <source>
        <dbReference type="HAMAP-Rule" id="MF_00020"/>
    </source>
</evidence>
<feature type="binding site" evidence="6">
    <location>
        <position position="7"/>
    </location>
    <ligand>
        <name>Mg(2+)</name>
        <dbReference type="ChEBI" id="CHEBI:18420"/>
    </ligand>
</feature>
<feature type="binding site" evidence="6">
    <location>
        <position position="383"/>
    </location>
    <ligand>
        <name>Mg(2+)</name>
        <dbReference type="ChEBI" id="CHEBI:18420"/>
    </ligand>
</feature>
<feature type="binding site" evidence="6">
    <location>
        <begin position="205"/>
        <end position="209"/>
    </location>
    <ligand>
        <name>ATP</name>
        <dbReference type="ChEBI" id="CHEBI:30616"/>
    </ligand>
</feature>
<feature type="active site" description="Proton donor/acceptor" evidence="6">
    <location>
        <position position="147"/>
    </location>
</feature>
<dbReference type="GO" id="GO:0006083">
    <property type="term" value="P:acetate metabolic process"/>
    <property type="evidence" value="ECO:0007669"/>
    <property type="project" value="TreeGrafter"/>
</dbReference>
<feature type="binding site" evidence="6">
    <location>
        <position position="14"/>
    </location>
    <ligand>
        <name>ATP</name>
        <dbReference type="ChEBI" id="CHEBI:30616"/>
    </ligand>
</feature>
<dbReference type="GO" id="GO:0005737">
    <property type="term" value="C:cytoplasm"/>
    <property type="evidence" value="ECO:0007669"/>
    <property type="project" value="UniProtKB-SubCell"/>
</dbReference>
<comment type="function">
    <text evidence="6">Catalyzes the formation of acetyl phosphate from acetate and ATP. Can also catalyze the reverse reaction.</text>
</comment>
<dbReference type="EC" id="2.7.2.1" evidence="6"/>
<dbReference type="InterPro" id="IPR000890">
    <property type="entry name" value="Aliphatic_acid_kin_short-chain"/>
</dbReference>
<dbReference type="SUPFAM" id="SSF53067">
    <property type="entry name" value="Actin-like ATPase domain"/>
    <property type="match status" value="2"/>
</dbReference>
<organism evidence="8 9">
    <name type="scientific">Tunturiibacter lichenicola</name>
    <dbReference type="NCBI Taxonomy" id="2051959"/>
    <lineage>
        <taxon>Bacteria</taxon>
        <taxon>Pseudomonadati</taxon>
        <taxon>Acidobacteriota</taxon>
        <taxon>Terriglobia</taxon>
        <taxon>Terriglobales</taxon>
        <taxon>Acidobacteriaceae</taxon>
        <taxon>Tunturiibacter</taxon>
    </lineage>
</organism>
<gene>
    <name evidence="6" type="primary">ackA</name>
    <name evidence="8" type="ORF">HDF08_003077</name>
</gene>
<dbReference type="PRINTS" id="PR00471">
    <property type="entry name" value="ACETATEKNASE"/>
</dbReference>
<comment type="pathway">
    <text evidence="6">Metabolic intermediate biosynthesis; acetyl-CoA biosynthesis; acetyl-CoA from acetate: step 1/2.</text>
</comment>
<accession>A0A852VLJ5</accession>
<evidence type="ECO:0000313" key="8">
    <source>
        <dbReference type="EMBL" id="NYF90975.1"/>
    </source>
</evidence>
<dbReference type="GO" id="GO:0006085">
    <property type="term" value="P:acetyl-CoA biosynthetic process"/>
    <property type="evidence" value="ECO:0007669"/>
    <property type="project" value="UniProtKB-UniRule"/>
</dbReference>
<dbReference type="PANTHER" id="PTHR21060">
    <property type="entry name" value="ACETATE KINASE"/>
    <property type="match status" value="1"/>
</dbReference>
<dbReference type="HAMAP" id="MF_00020">
    <property type="entry name" value="Acetate_kinase"/>
    <property type="match status" value="1"/>
</dbReference>
<evidence type="ECO:0000256" key="3">
    <source>
        <dbReference type="ARBA" id="ARBA00022741"/>
    </source>
</evidence>
<dbReference type="InterPro" id="IPR043129">
    <property type="entry name" value="ATPase_NBD"/>
</dbReference>
<sequence>MHILVINSGSSSIKFSLFEAEGDEIRSLFEGEVAGIGGAKGSFKFRDAGGRDLSGGRSEVEAQTAVEAIGLVVEAVSGQGLPTVDAVGYRVVHPGAKLDRHQRITGEVLKDLEEAVVFAPLHDPAVIEVIKDMMAKFPGVVHYACFDTVFHETMPEVATTYPIPAEYRERGVRRYGFHGLSCESIVQQLRAEKAISFPKRMAIAHLGSGCSVTALVDGCSIDTTMGLTPTGGVVMGTRPGDLDPGLVLYLLRQRKGDQVGELEKMLNHDAGMVALSGMPNDMKAVREAVMKGDAAARLAVEIFTRSVKKALGGFIALMGGIDAVVFAGGIGEHDTRSRAEILAGMDGLGISINSELNGAKGDALRQISASDSATMVLVVPAKEDWMIAVHVHQMAQSTR</sequence>
<dbReference type="PROSITE" id="PS01076">
    <property type="entry name" value="ACETATE_KINASE_2"/>
    <property type="match status" value="1"/>
</dbReference>